<evidence type="ECO:0000256" key="4">
    <source>
        <dbReference type="ARBA" id="ARBA00012483"/>
    </source>
</evidence>
<dbReference type="Proteomes" id="UP000834106">
    <property type="component" value="Chromosome 1"/>
</dbReference>
<comment type="pathway">
    <text evidence="3">Protein modification; protein ubiquitination.</text>
</comment>
<evidence type="ECO:0000256" key="7">
    <source>
        <dbReference type="ARBA" id="ARBA00022786"/>
    </source>
</evidence>
<comment type="catalytic activity">
    <reaction evidence="1">
        <text>S-ubiquitinyl-[E2 ubiquitin-conjugating enzyme]-L-cysteine + [acceptor protein]-L-lysine = [E2 ubiquitin-conjugating enzyme]-L-cysteine + N(6)-ubiquitinyl-[acceptor protein]-L-lysine.</text>
        <dbReference type="EC" id="2.3.2.27"/>
    </reaction>
</comment>
<keyword evidence="8 10" id="KW-1133">Transmembrane helix</keyword>
<evidence type="ECO:0000256" key="1">
    <source>
        <dbReference type="ARBA" id="ARBA00000900"/>
    </source>
</evidence>
<comment type="subcellular location">
    <subcellularLocation>
        <location evidence="2">Membrane</location>
        <topology evidence="2">Multi-pass membrane protein</topology>
    </subcellularLocation>
</comment>
<evidence type="ECO:0000313" key="12">
    <source>
        <dbReference type="Proteomes" id="UP000834106"/>
    </source>
</evidence>
<dbReference type="GO" id="GO:0061630">
    <property type="term" value="F:ubiquitin protein ligase activity"/>
    <property type="evidence" value="ECO:0007669"/>
    <property type="project" value="UniProtKB-EC"/>
</dbReference>
<feature type="transmembrane region" description="Helical" evidence="10">
    <location>
        <begin position="103"/>
        <end position="130"/>
    </location>
</feature>
<keyword evidence="5" id="KW-0808">Transferase</keyword>
<dbReference type="GO" id="GO:0005789">
    <property type="term" value="C:endoplasmic reticulum membrane"/>
    <property type="evidence" value="ECO:0007669"/>
    <property type="project" value="TreeGrafter"/>
</dbReference>
<dbReference type="PANTHER" id="PTHR13145">
    <property type="entry name" value="SSM4 PROTEIN"/>
    <property type="match status" value="1"/>
</dbReference>
<evidence type="ECO:0000256" key="5">
    <source>
        <dbReference type="ARBA" id="ARBA00022679"/>
    </source>
</evidence>
<evidence type="ECO:0000256" key="2">
    <source>
        <dbReference type="ARBA" id="ARBA00004141"/>
    </source>
</evidence>
<dbReference type="EMBL" id="OU503036">
    <property type="protein sequence ID" value="CAI9753055.1"/>
    <property type="molecule type" value="Genomic_DNA"/>
</dbReference>
<gene>
    <name evidence="11" type="ORF">FPE_LOCUS486</name>
</gene>
<keyword evidence="9 10" id="KW-0472">Membrane</keyword>
<sequence>MFLRFPKWSFVLGIVLLLLVAWMTLLVFNSALIVVPISLGRTLFNALPLLPVTHGIKCNDSYAFFIESYVIWTVLARAKYFIDRIRKKQTSVLLGQIWKWCGIILKSSALLSIWVRMALALYGLIVGIILSSRAGQSRAA</sequence>
<evidence type="ECO:0000313" key="11">
    <source>
        <dbReference type="EMBL" id="CAI9753055.1"/>
    </source>
</evidence>
<organism evidence="11 12">
    <name type="scientific">Fraxinus pennsylvanica</name>
    <dbReference type="NCBI Taxonomy" id="56036"/>
    <lineage>
        <taxon>Eukaryota</taxon>
        <taxon>Viridiplantae</taxon>
        <taxon>Streptophyta</taxon>
        <taxon>Embryophyta</taxon>
        <taxon>Tracheophyta</taxon>
        <taxon>Spermatophyta</taxon>
        <taxon>Magnoliopsida</taxon>
        <taxon>eudicotyledons</taxon>
        <taxon>Gunneridae</taxon>
        <taxon>Pentapetalae</taxon>
        <taxon>asterids</taxon>
        <taxon>lamiids</taxon>
        <taxon>Lamiales</taxon>
        <taxon>Oleaceae</taxon>
        <taxon>Oleeae</taxon>
        <taxon>Fraxinus</taxon>
    </lineage>
</organism>
<dbReference type="GO" id="GO:0036503">
    <property type="term" value="P:ERAD pathway"/>
    <property type="evidence" value="ECO:0007669"/>
    <property type="project" value="TreeGrafter"/>
</dbReference>
<accession>A0AAD2DIJ3</accession>
<reference evidence="11" key="1">
    <citation type="submission" date="2023-05" db="EMBL/GenBank/DDBJ databases">
        <authorList>
            <person name="Huff M."/>
        </authorList>
    </citation>
    <scope>NUCLEOTIDE SEQUENCE</scope>
</reference>
<evidence type="ECO:0000256" key="9">
    <source>
        <dbReference type="ARBA" id="ARBA00023136"/>
    </source>
</evidence>
<dbReference type="EC" id="2.3.2.27" evidence="4"/>
<evidence type="ECO:0000256" key="3">
    <source>
        <dbReference type="ARBA" id="ARBA00004906"/>
    </source>
</evidence>
<evidence type="ECO:0000256" key="6">
    <source>
        <dbReference type="ARBA" id="ARBA00022692"/>
    </source>
</evidence>
<keyword evidence="12" id="KW-1185">Reference proteome</keyword>
<proteinExistence type="predicted"/>
<evidence type="ECO:0000256" key="10">
    <source>
        <dbReference type="SAM" id="Phobius"/>
    </source>
</evidence>
<keyword evidence="7" id="KW-0833">Ubl conjugation pathway</keyword>
<keyword evidence="6 10" id="KW-0812">Transmembrane</keyword>
<dbReference type="AlphaFoldDB" id="A0AAD2DIJ3"/>
<evidence type="ECO:0000256" key="8">
    <source>
        <dbReference type="ARBA" id="ARBA00022989"/>
    </source>
</evidence>
<protein>
    <recommendedName>
        <fullName evidence="4">RING-type E3 ubiquitin transferase</fullName>
        <ecNumber evidence="4">2.3.2.27</ecNumber>
    </recommendedName>
</protein>
<name>A0AAD2DIJ3_9LAMI</name>
<dbReference type="PANTHER" id="PTHR13145:SF0">
    <property type="entry name" value="E3 UBIQUITIN-PROTEIN LIGASE MARCHF6"/>
    <property type="match status" value="1"/>
</dbReference>